<reference evidence="1" key="1">
    <citation type="submission" date="2007-06" db="EMBL/GenBank/DDBJ databases">
        <authorList>
            <person name="Fulton L."/>
            <person name="Clifton S."/>
            <person name="Fulton B."/>
            <person name="Xu J."/>
            <person name="Minx P."/>
            <person name="Pepin K.H."/>
            <person name="Johnson M."/>
            <person name="Thiruvilangam P."/>
            <person name="Bhonagiri V."/>
            <person name="Nash W.E."/>
            <person name="Mardis E.R."/>
            <person name="Wilson R.K."/>
        </authorList>
    </citation>
    <scope>NUCLEOTIDE SEQUENCE [LARGE SCALE GENOMIC DNA]</scope>
    <source>
        <strain evidence="1">ATCC 8492</strain>
    </source>
</reference>
<proteinExistence type="predicted"/>
<sequence>MHSLPILNTYLIHTKNLTSTYYRTGFYEVNTVFAGNQ</sequence>
<accession>A0ABC9NGY4</accession>
<dbReference type="AlphaFoldDB" id="A0ABC9NGY4"/>
<evidence type="ECO:0000313" key="2">
    <source>
        <dbReference type="Proteomes" id="UP000004110"/>
    </source>
</evidence>
<dbReference type="EMBL" id="AAYH02000033">
    <property type="protein sequence ID" value="EDO55924.1"/>
    <property type="molecule type" value="Genomic_DNA"/>
</dbReference>
<name>A0ABC9NGY4_BACUC</name>
<evidence type="ECO:0000313" key="1">
    <source>
        <dbReference type="EMBL" id="EDO55924.1"/>
    </source>
</evidence>
<gene>
    <name evidence="1" type="ORF">BACUNI_00398</name>
</gene>
<comment type="caution">
    <text evidence="1">The sequence shown here is derived from an EMBL/GenBank/DDBJ whole genome shotgun (WGS) entry which is preliminary data.</text>
</comment>
<dbReference type="Proteomes" id="UP000004110">
    <property type="component" value="Unassembled WGS sequence"/>
</dbReference>
<keyword evidence="2" id="KW-1185">Reference proteome</keyword>
<organism evidence="1 2">
    <name type="scientific">Bacteroides uniformis (strain ATCC 8492 / DSM 6597 / CCUG 4942 / CIP 103695 / JCM 5828 / KCTC 5204 / NCTC 13054 / VPI 0061)</name>
    <dbReference type="NCBI Taxonomy" id="411479"/>
    <lineage>
        <taxon>Bacteria</taxon>
        <taxon>Pseudomonadati</taxon>
        <taxon>Bacteroidota</taxon>
        <taxon>Bacteroidia</taxon>
        <taxon>Bacteroidales</taxon>
        <taxon>Bacteroidaceae</taxon>
        <taxon>Bacteroides</taxon>
    </lineage>
</organism>
<reference evidence="1" key="2">
    <citation type="submission" date="2013-11" db="EMBL/GenBank/DDBJ databases">
        <title>Draft genome sequence of Bacteroides uniformis (ATCC 8492).</title>
        <authorList>
            <person name="Sudarsanam P."/>
            <person name="Ley R."/>
            <person name="Guruge J."/>
            <person name="Turnbaugh P.J."/>
            <person name="Mahowald M."/>
            <person name="Liep D."/>
            <person name="Gordon J."/>
        </authorList>
    </citation>
    <scope>NUCLEOTIDE SEQUENCE</scope>
    <source>
        <strain evidence="1">ATCC 8492</strain>
    </source>
</reference>
<protein>
    <submittedName>
        <fullName evidence="1">Uncharacterized protein</fullName>
    </submittedName>
</protein>